<evidence type="ECO:0000256" key="5">
    <source>
        <dbReference type="ARBA" id="ARBA00022927"/>
    </source>
</evidence>
<dbReference type="PANTHER" id="PTHR30081">
    <property type="entry name" value="PROTEIN-EXPORT MEMBRANE PROTEIN SEC"/>
    <property type="match status" value="1"/>
</dbReference>
<dbReference type="PANTHER" id="PTHR30081:SF8">
    <property type="entry name" value="PROTEIN TRANSLOCASE SUBUNIT SECF"/>
    <property type="match status" value="1"/>
</dbReference>
<keyword evidence="2 9" id="KW-0813">Transport</keyword>
<dbReference type="InterPro" id="IPR053476">
    <property type="entry name" value="SecD/SecF_export"/>
</dbReference>
<feature type="transmembrane region" description="Helical" evidence="9">
    <location>
        <begin position="20"/>
        <end position="40"/>
    </location>
</feature>
<keyword evidence="3 9" id="KW-1003">Cell membrane</keyword>
<reference evidence="12" key="1">
    <citation type="submission" date="2016-10" db="EMBL/GenBank/DDBJ databases">
        <authorList>
            <person name="Varghese N."/>
            <person name="Submissions S."/>
        </authorList>
    </citation>
    <scope>NUCLEOTIDE SEQUENCE [LARGE SCALE GENOMIC DNA]</scope>
    <source>
        <strain evidence="12">DSM 24767</strain>
    </source>
</reference>
<keyword evidence="4 9" id="KW-0812">Transmembrane</keyword>
<evidence type="ECO:0000313" key="11">
    <source>
        <dbReference type="EMBL" id="SDQ29847.1"/>
    </source>
</evidence>
<dbReference type="InterPro" id="IPR022646">
    <property type="entry name" value="SecD/SecF_CS"/>
</dbReference>
<keyword evidence="7 9" id="KW-0811">Translocation</keyword>
<dbReference type="Pfam" id="PF07549">
    <property type="entry name" value="Sec_GG"/>
    <property type="match status" value="1"/>
</dbReference>
<feature type="transmembrane region" description="Helical" evidence="9">
    <location>
        <begin position="168"/>
        <end position="188"/>
    </location>
</feature>
<evidence type="ECO:0000313" key="12">
    <source>
        <dbReference type="Proteomes" id="UP000198848"/>
    </source>
</evidence>
<comment type="subunit">
    <text evidence="9">Part of the protein translocation apparatus. Forms a complex with SecD.</text>
</comment>
<dbReference type="GO" id="GO:0005886">
    <property type="term" value="C:plasma membrane"/>
    <property type="evidence" value="ECO:0007669"/>
    <property type="project" value="UniProtKB-SubCell"/>
</dbReference>
<evidence type="ECO:0000256" key="7">
    <source>
        <dbReference type="ARBA" id="ARBA00023010"/>
    </source>
</evidence>
<keyword evidence="6 9" id="KW-1133">Transmembrane helix</keyword>
<dbReference type="AlphaFoldDB" id="A0A1H0ZR25"/>
<dbReference type="NCBIfam" id="NF041305">
    <property type="entry name" value="SecF_Halo"/>
    <property type="match status" value="1"/>
</dbReference>
<evidence type="ECO:0000256" key="2">
    <source>
        <dbReference type="ARBA" id="ARBA00022448"/>
    </source>
</evidence>
<dbReference type="InterPro" id="IPR024921">
    <property type="entry name" value="SecF_arc"/>
</dbReference>
<evidence type="ECO:0000256" key="4">
    <source>
        <dbReference type="ARBA" id="ARBA00022692"/>
    </source>
</evidence>
<proteinExistence type="inferred from homology"/>
<name>A0A1H0ZR25_NATTX</name>
<dbReference type="HAMAP" id="MF_01464_A">
    <property type="entry name" value="SecF_A"/>
    <property type="match status" value="1"/>
</dbReference>
<dbReference type="GO" id="GO:0065002">
    <property type="term" value="P:intracellular protein transmembrane transport"/>
    <property type="evidence" value="ECO:0007669"/>
    <property type="project" value="UniProtKB-UniRule"/>
</dbReference>
<evidence type="ECO:0000256" key="3">
    <source>
        <dbReference type="ARBA" id="ARBA00022475"/>
    </source>
</evidence>
<dbReference type="Gene3D" id="1.20.1640.10">
    <property type="entry name" value="Multidrug efflux transporter AcrB transmembrane domain"/>
    <property type="match status" value="1"/>
</dbReference>
<sequence>MGNFEVPELEYTRYSNRQLVAVPLAVLAVALLVLGGTFVMTGAPVPLGMDFAGGAQLTVQTTSSEAEIQDAFGVEPDSIQAVQAPDVDNQYTIQFAGVEDDDLIADLSNQAEANLEQDGDAAIVQSESTASASFAEQTQETALLGIAVAFVGMSVIAFLLFRTFVPSIAIVASAFSDIVIPLAFMSIADIPLSLGTVAALLMLIGYSVDSDILLNNHVLRRQGDFYESTHRAMRTGITMTVTSMMAMLVMGISASLFGVELLASVGIILFVGLAADLMNTYMLNVSLLRWYKFHGVRS</sequence>
<dbReference type="InterPro" id="IPR022813">
    <property type="entry name" value="SecD/SecF_arch_bac"/>
</dbReference>
<keyword evidence="8 9" id="KW-0472">Membrane</keyword>
<keyword evidence="5 9" id="KW-0653">Protein transport</keyword>
<dbReference type="STRING" id="1095778.SAMN04489842_0397"/>
<feature type="transmembrane region" description="Helical" evidence="9">
    <location>
        <begin position="194"/>
        <end position="214"/>
    </location>
</feature>
<evidence type="ECO:0000256" key="1">
    <source>
        <dbReference type="ARBA" id="ARBA00004651"/>
    </source>
</evidence>
<dbReference type="SUPFAM" id="SSF82866">
    <property type="entry name" value="Multidrug efflux transporter AcrB transmembrane domain"/>
    <property type="match status" value="1"/>
</dbReference>
<comment type="similarity">
    <text evidence="9">Belongs to the SecD/SecF family. SecF subfamily.</text>
</comment>
<dbReference type="GO" id="GO:0006605">
    <property type="term" value="P:protein targeting"/>
    <property type="evidence" value="ECO:0007669"/>
    <property type="project" value="UniProtKB-UniRule"/>
</dbReference>
<dbReference type="InterPro" id="IPR048634">
    <property type="entry name" value="SecD_SecF_C"/>
</dbReference>
<keyword evidence="12" id="KW-1185">Reference proteome</keyword>
<dbReference type="OrthoDB" id="85411at2157"/>
<dbReference type="NCBIfam" id="NF006355">
    <property type="entry name" value="PRK08578.1-3"/>
    <property type="match status" value="1"/>
</dbReference>
<dbReference type="Proteomes" id="UP000198848">
    <property type="component" value="Unassembled WGS sequence"/>
</dbReference>
<feature type="transmembrane region" description="Helical" evidence="9">
    <location>
        <begin position="235"/>
        <end position="257"/>
    </location>
</feature>
<organism evidence="11 12">
    <name type="scientific">Natronobacterium texcoconense</name>
    <dbReference type="NCBI Taxonomy" id="1095778"/>
    <lineage>
        <taxon>Archaea</taxon>
        <taxon>Methanobacteriati</taxon>
        <taxon>Methanobacteriota</taxon>
        <taxon>Stenosarchaea group</taxon>
        <taxon>Halobacteria</taxon>
        <taxon>Halobacteriales</taxon>
        <taxon>Natrialbaceae</taxon>
        <taxon>Natronobacterium</taxon>
    </lineage>
</organism>
<dbReference type="RefSeq" id="WP_090376553.1">
    <property type="nucleotide sequence ID" value="NZ_FNLC01000001.1"/>
</dbReference>
<protein>
    <recommendedName>
        <fullName evidence="9">Protein-export membrane protein SecF</fullName>
    </recommendedName>
</protein>
<feature type="domain" description="Protein export membrane protein SecD/SecF C-terminal" evidence="10">
    <location>
        <begin position="116"/>
        <end position="292"/>
    </location>
</feature>
<evidence type="ECO:0000256" key="9">
    <source>
        <dbReference type="HAMAP-Rule" id="MF_01464"/>
    </source>
</evidence>
<evidence type="ECO:0000259" key="10">
    <source>
        <dbReference type="Pfam" id="PF02355"/>
    </source>
</evidence>
<comment type="function">
    <text evidence="9">Involved in protein export.</text>
</comment>
<gene>
    <name evidence="9" type="primary">secF</name>
    <name evidence="11" type="ORF">SAMN04489842_0397</name>
</gene>
<accession>A0A1H0ZR25</accession>
<feature type="transmembrane region" description="Helical" evidence="9">
    <location>
        <begin position="142"/>
        <end position="161"/>
    </location>
</feature>
<comment type="subcellular location">
    <subcellularLocation>
        <location evidence="1 9">Cell membrane</location>
        <topology evidence="1 9">Multi-pass membrane protein</topology>
    </subcellularLocation>
</comment>
<feature type="transmembrane region" description="Helical" evidence="9">
    <location>
        <begin position="263"/>
        <end position="283"/>
    </location>
</feature>
<evidence type="ECO:0000256" key="6">
    <source>
        <dbReference type="ARBA" id="ARBA00022989"/>
    </source>
</evidence>
<dbReference type="Pfam" id="PF02355">
    <property type="entry name" value="SecD_SecF_C"/>
    <property type="match status" value="1"/>
</dbReference>
<dbReference type="EMBL" id="FNLC01000001">
    <property type="protein sequence ID" value="SDQ29847.1"/>
    <property type="molecule type" value="Genomic_DNA"/>
</dbReference>
<evidence type="ECO:0000256" key="8">
    <source>
        <dbReference type="ARBA" id="ARBA00023136"/>
    </source>
</evidence>